<dbReference type="OrthoDB" id="2988991at2"/>
<keyword evidence="1" id="KW-0812">Transmembrane</keyword>
<sequence>MQKNQFTALLYGWITVFGLIMIASFILALLLRFTSFNEPALSWVTLIIGLLSLFIGGMAAGIKGKAKGWIIGAITGTGFTLFIFLVQYLGYQQGFSLEQMLHHVAYIAAALFGGAVGVNIVGPQVTES</sequence>
<dbReference type="Pfam" id="PF12670">
    <property type="entry name" value="DUF3792"/>
    <property type="match status" value="1"/>
</dbReference>
<keyword evidence="3" id="KW-1185">Reference proteome</keyword>
<dbReference type="RefSeq" id="WP_021291001.1">
    <property type="nucleotide sequence ID" value="NZ_BNER01000002.1"/>
</dbReference>
<name>A0A024QB96_9BACI</name>
<evidence type="ECO:0000313" key="2">
    <source>
        <dbReference type="EMBL" id="CDQ39460.1"/>
    </source>
</evidence>
<feature type="transmembrane region" description="Helical" evidence="1">
    <location>
        <begin position="40"/>
        <end position="62"/>
    </location>
</feature>
<dbReference type="NCBIfam" id="TIGR04086">
    <property type="entry name" value="TIGR04086_membr"/>
    <property type="match status" value="1"/>
</dbReference>
<feature type="transmembrane region" description="Helical" evidence="1">
    <location>
        <begin position="103"/>
        <end position="122"/>
    </location>
</feature>
<accession>A0A024QB96</accession>
<dbReference type="eggNOG" id="ENOG50318CY">
    <property type="taxonomic scope" value="Bacteria"/>
</dbReference>
<comment type="caution">
    <text evidence="2">The sequence shown here is derived from an EMBL/GenBank/DDBJ whole genome shotgun (WGS) entry which is preliminary data.</text>
</comment>
<dbReference type="AlphaFoldDB" id="A0A024QB96"/>
<protein>
    <submittedName>
        <fullName evidence="2">Putative membrane protein</fullName>
    </submittedName>
</protein>
<feature type="transmembrane region" description="Helical" evidence="1">
    <location>
        <begin position="69"/>
        <end position="91"/>
    </location>
</feature>
<dbReference type="InterPro" id="IPR023804">
    <property type="entry name" value="DUF3792_TM"/>
</dbReference>
<proteinExistence type="predicted"/>
<dbReference type="STRING" id="1462526.BN990_01762"/>
<evidence type="ECO:0000256" key="1">
    <source>
        <dbReference type="SAM" id="Phobius"/>
    </source>
</evidence>
<reference evidence="3" key="2">
    <citation type="submission" date="2014-05" db="EMBL/GenBank/DDBJ databases">
        <title>Draft genome sequence of Virgibacillus massiliensis Vm-5.</title>
        <authorList>
            <person name="Khelaifia S."/>
            <person name="Croce O."/>
            <person name="Lagier J.C."/>
            <person name="Raoult D."/>
        </authorList>
    </citation>
    <scope>NUCLEOTIDE SEQUENCE [LARGE SCALE GENOMIC DNA]</scope>
    <source>
        <strain evidence="3">Vm-5</strain>
    </source>
</reference>
<gene>
    <name evidence="2" type="ORF">BN990_01762</name>
</gene>
<feature type="transmembrane region" description="Helical" evidence="1">
    <location>
        <begin position="12"/>
        <end position="34"/>
    </location>
</feature>
<organism evidence="2 3">
    <name type="scientific">Virgibacillus massiliensis</name>
    <dbReference type="NCBI Taxonomy" id="1462526"/>
    <lineage>
        <taxon>Bacteria</taxon>
        <taxon>Bacillati</taxon>
        <taxon>Bacillota</taxon>
        <taxon>Bacilli</taxon>
        <taxon>Bacillales</taxon>
        <taxon>Bacillaceae</taxon>
        <taxon>Virgibacillus</taxon>
    </lineage>
</organism>
<reference evidence="2 3" key="1">
    <citation type="submission" date="2014-03" db="EMBL/GenBank/DDBJ databases">
        <authorList>
            <person name="Urmite Genomes U."/>
        </authorList>
    </citation>
    <scope>NUCLEOTIDE SEQUENCE [LARGE SCALE GENOMIC DNA]</scope>
    <source>
        <strain evidence="2 3">Vm-5</strain>
    </source>
</reference>
<dbReference type="EMBL" id="CCDP010000001">
    <property type="protein sequence ID" value="CDQ39460.1"/>
    <property type="molecule type" value="Genomic_DNA"/>
</dbReference>
<keyword evidence="1" id="KW-1133">Transmembrane helix</keyword>
<dbReference type="Proteomes" id="UP000028875">
    <property type="component" value="Unassembled WGS sequence"/>
</dbReference>
<keyword evidence="1" id="KW-0472">Membrane</keyword>
<evidence type="ECO:0000313" key="3">
    <source>
        <dbReference type="Proteomes" id="UP000028875"/>
    </source>
</evidence>